<protein>
    <submittedName>
        <fullName evidence="5">Type I polyketide synthase</fullName>
    </submittedName>
</protein>
<dbReference type="Pfam" id="PF16197">
    <property type="entry name" value="KAsynt_C_assoc"/>
    <property type="match status" value="1"/>
</dbReference>
<reference evidence="5 6" key="1">
    <citation type="submission" date="2023-12" db="EMBL/GenBank/DDBJ databases">
        <title>Description of new species of Mycobacterium terrae complex isolated from sewage at the Sao Paulo Zoological Park Foundation in Brazil.</title>
        <authorList>
            <person name="Romagnoli C.L."/>
            <person name="Conceicao E.C."/>
            <person name="Machado E."/>
            <person name="Barreto L.B.P.F."/>
            <person name="Sharma A."/>
            <person name="Silva N.M."/>
            <person name="Marques L.E."/>
            <person name="Juliana M.A."/>
            <person name="Lourenco M.C.S."/>
            <person name="Digiampietri L.A."/>
            <person name="Suffys P.N."/>
            <person name="Viana-Niero C."/>
        </authorList>
    </citation>
    <scope>NUCLEOTIDE SEQUENCE [LARGE SCALE GENOMIC DNA]</scope>
    <source>
        <strain evidence="5 6">MYC340</strain>
    </source>
</reference>
<keyword evidence="2" id="KW-0597">Phosphoprotein</keyword>
<evidence type="ECO:0000256" key="3">
    <source>
        <dbReference type="ARBA" id="ARBA00023268"/>
    </source>
</evidence>
<dbReference type="InterPro" id="IPR014043">
    <property type="entry name" value="Acyl_transferase_dom"/>
</dbReference>
<dbReference type="SUPFAM" id="SSF53901">
    <property type="entry name" value="Thiolase-like"/>
    <property type="match status" value="1"/>
</dbReference>
<evidence type="ECO:0000313" key="6">
    <source>
        <dbReference type="Proteomes" id="UP001298593"/>
    </source>
</evidence>
<dbReference type="RefSeq" id="WP_329780632.1">
    <property type="nucleotide sequence ID" value="NZ_JAYJJU010000086.1"/>
</dbReference>
<evidence type="ECO:0000256" key="1">
    <source>
        <dbReference type="ARBA" id="ARBA00022450"/>
    </source>
</evidence>
<evidence type="ECO:0000256" key="2">
    <source>
        <dbReference type="ARBA" id="ARBA00022553"/>
    </source>
</evidence>
<comment type="caution">
    <text evidence="5">The sequence shown here is derived from an EMBL/GenBank/DDBJ whole genome shotgun (WGS) entry which is preliminary data.</text>
</comment>
<accession>A0ABU5Y4Q6</accession>
<evidence type="ECO:0000313" key="5">
    <source>
        <dbReference type="EMBL" id="MEB3035200.1"/>
    </source>
</evidence>
<organism evidence="5 6">
    <name type="scientific">[Mycobacterium] nativiensis</name>
    <dbReference type="NCBI Taxonomy" id="2855503"/>
    <lineage>
        <taxon>Bacteria</taxon>
        <taxon>Bacillati</taxon>
        <taxon>Actinomycetota</taxon>
        <taxon>Actinomycetes</taxon>
        <taxon>Mycobacteriales</taxon>
        <taxon>Mycobacteriaceae</taxon>
        <taxon>Mycolicibacter</taxon>
    </lineage>
</organism>
<sequence>EGAGVVVLKRLSDAQRDGDRILAVVRGSAVNQDGPSSGQTVPSGPAQQKVVRAALASSRLEPGDIDYVEAHGTGTALGDPIELDALSAVFGERGSSAPLVLGSVKTNLGHLESASGVAGFIKTVLSVQHGFVPRHLNFSQLTPNAGVGAWNFVVAAQAMDWPAVSRPRRAGVSSFGVSGTNAHVIVEQAPVAAPIEATPAAASPVSTLLVSGKSPARIAATAEMLAQWMQSDGADVALADVAHALNHHRSRHQKFATIAARDREQAIAGLAALAAGESAPGVVEPVAVLPGRGTVFVFSGQGSHWVGMGRALLADEPVFAAALDELEPVFIAQVG</sequence>
<keyword evidence="1" id="KW-0596">Phosphopantetheine</keyword>
<feature type="domain" description="Ketosynthase family 3 (KS3)" evidence="4">
    <location>
        <begin position="1"/>
        <end position="188"/>
    </location>
</feature>
<proteinExistence type="predicted"/>
<dbReference type="Gene3D" id="3.40.366.10">
    <property type="entry name" value="Malonyl-Coenzyme A Acyl Carrier Protein, domain 2"/>
    <property type="match status" value="1"/>
</dbReference>
<dbReference type="PROSITE" id="PS52004">
    <property type="entry name" value="KS3_2"/>
    <property type="match status" value="1"/>
</dbReference>
<evidence type="ECO:0000259" key="4">
    <source>
        <dbReference type="PROSITE" id="PS52004"/>
    </source>
</evidence>
<feature type="non-terminal residue" evidence="5">
    <location>
        <position position="335"/>
    </location>
</feature>
<gene>
    <name evidence="5" type="ORF">KV113_27055</name>
</gene>
<dbReference type="PANTHER" id="PTHR43775:SF37">
    <property type="entry name" value="SI:DKEY-61P9.11"/>
    <property type="match status" value="1"/>
</dbReference>
<dbReference type="InterPro" id="IPR001227">
    <property type="entry name" value="Ac_transferase_dom_sf"/>
</dbReference>
<keyword evidence="3" id="KW-0511">Multifunctional enzyme</keyword>
<dbReference type="EMBL" id="JAYJJU010000086">
    <property type="protein sequence ID" value="MEB3035200.1"/>
    <property type="molecule type" value="Genomic_DNA"/>
</dbReference>
<dbReference type="CDD" id="cd00833">
    <property type="entry name" value="PKS"/>
    <property type="match status" value="1"/>
</dbReference>
<dbReference type="InterPro" id="IPR050091">
    <property type="entry name" value="PKS_NRPS_Biosynth_Enz"/>
</dbReference>
<dbReference type="InterPro" id="IPR016035">
    <property type="entry name" value="Acyl_Trfase/lysoPLipase"/>
</dbReference>
<dbReference type="InterPro" id="IPR032821">
    <property type="entry name" value="PKS_assoc"/>
</dbReference>
<dbReference type="InterPro" id="IPR014031">
    <property type="entry name" value="Ketoacyl_synth_C"/>
</dbReference>
<dbReference type="Pfam" id="PF02801">
    <property type="entry name" value="Ketoacyl-synt_C"/>
    <property type="match status" value="1"/>
</dbReference>
<keyword evidence="6" id="KW-1185">Reference proteome</keyword>
<feature type="non-terminal residue" evidence="5">
    <location>
        <position position="1"/>
    </location>
</feature>
<dbReference type="Proteomes" id="UP001298593">
    <property type="component" value="Unassembled WGS sequence"/>
</dbReference>
<dbReference type="PANTHER" id="PTHR43775">
    <property type="entry name" value="FATTY ACID SYNTHASE"/>
    <property type="match status" value="1"/>
</dbReference>
<dbReference type="InterPro" id="IPR016039">
    <property type="entry name" value="Thiolase-like"/>
</dbReference>
<dbReference type="SUPFAM" id="SSF52151">
    <property type="entry name" value="FabD/lysophospholipase-like"/>
    <property type="match status" value="1"/>
</dbReference>
<name>A0ABU5Y4Q6_9MYCO</name>
<dbReference type="Gene3D" id="3.40.47.10">
    <property type="match status" value="1"/>
</dbReference>
<dbReference type="Pfam" id="PF00698">
    <property type="entry name" value="Acyl_transf_1"/>
    <property type="match status" value="1"/>
</dbReference>
<dbReference type="SMART" id="SM00825">
    <property type="entry name" value="PKS_KS"/>
    <property type="match status" value="1"/>
</dbReference>
<dbReference type="InterPro" id="IPR020841">
    <property type="entry name" value="PKS_Beta-ketoAc_synthase_dom"/>
</dbReference>